<dbReference type="RefSeq" id="WP_199239592.1">
    <property type="nucleotide sequence ID" value="NZ_SLWM01000001.1"/>
</dbReference>
<evidence type="ECO:0000313" key="2">
    <source>
        <dbReference type="EMBL" id="TCO31690.1"/>
    </source>
</evidence>
<keyword evidence="3" id="KW-1185">Reference proteome</keyword>
<comment type="caution">
    <text evidence="2">The sequence shown here is derived from an EMBL/GenBank/DDBJ whole genome shotgun (WGS) entry which is preliminary data.</text>
</comment>
<dbReference type="Proteomes" id="UP000295818">
    <property type="component" value="Unassembled WGS sequence"/>
</dbReference>
<feature type="transmembrane region" description="Helical" evidence="1">
    <location>
        <begin position="30"/>
        <end position="47"/>
    </location>
</feature>
<accession>A0ABY2BTZ5</accession>
<gene>
    <name evidence="2" type="ORF">EV644_101332</name>
</gene>
<reference evidence="2 3" key="1">
    <citation type="journal article" date="2015" name="Stand. Genomic Sci.">
        <title>Genomic Encyclopedia of Bacterial and Archaeal Type Strains, Phase III: the genomes of soil and plant-associated and newly described type strains.</title>
        <authorList>
            <person name="Whitman W.B."/>
            <person name="Woyke T."/>
            <person name="Klenk H.P."/>
            <person name="Zhou Y."/>
            <person name="Lilburn T.G."/>
            <person name="Beck B.J."/>
            <person name="De Vos P."/>
            <person name="Vandamme P."/>
            <person name="Eisen J.A."/>
            <person name="Garrity G."/>
            <person name="Hugenholtz P."/>
            <person name="Kyrpides N.C."/>
        </authorList>
    </citation>
    <scope>NUCLEOTIDE SEQUENCE [LARGE SCALE GENOMIC DNA]</scope>
    <source>
        <strain evidence="2 3">VKM Ac-2538</strain>
    </source>
</reference>
<name>A0ABY2BTZ5_9ACTN</name>
<keyword evidence="1" id="KW-0472">Membrane</keyword>
<sequence>MIISFGMAGVWFVLFLVSFLRDQRLLRNGVYLVLTLLFAGLGVVFALEKVSESAAKVLVVAVLVHPAEHRRAGGVPDRQRRGHAAA</sequence>
<protein>
    <submittedName>
        <fullName evidence="2">Uncharacterized protein</fullName>
    </submittedName>
</protein>
<dbReference type="EMBL" id="SLWM01000001">
    <property type="protein sequence ID" value="TCO31690.1"/>
    <property type="molecule type" value="Genomic_DNA"/>
</dbReference>
<evidence type="ECO:0000313" key="3">
    <source>
        <dbReference type="Proteomes" id="UP000295818"/>
    </source>
</evidence>
<proteinExistence type="predicted"/>
<keyword evidence="1" id="KW-0812">Transmembrane</keyword>
<organism evidence="2 3">
    <name type="scientific">Kribbella orskensis</name>
    <dbReference type="NCBI Taxonomy" id="2512216"/>
    <lineage>
        <taxon>Bacteria</taxon>
        <taxon>Bacillati</taxon>
        <taxon>Actinomycetota</taxon>
        <taxon>Actinomycetes</taxon>
        <taxon>Propionibacteriales</taxon>
        <taxon>Kribbellaceae</taxon>
        <taxon>Kribbella</taxon>
    </lineage>
</organism>
<evidence type="ECO:0000256" key="1">
    <source>
        <dbReference type="SAM" id="Phobius"/>
    </source>
</evidence>
<keyword evidence="1" id="KW-1133">Transmembrane helix</keyword>